<proteinExistence type="inferred from homology"/>
<comment type="caution">
    <text evidence="5">The sequence shown here is derived from an EMBL/GenBank/DDBJ whole genome shotgun (WGS) entry which is preliminary data.</text>
</comment>
<keyword evidence="4" id="KW-0732">Signal</keyword>
<evidence type="ECO:0000313" key="6">
    <source>
        <dbReference type="Proteomes" id="UP001054889"/>
    </source>
</evidence>
<gene>
    <name evidence="5" type="primary">gb00402</name>
    <name evidence="5" type="ORF">PR202_gb00402</name>
</gene>
<dbReference type="Proteomes" id="UP001054889">
    <property type="component" value="Unassembled WGS sequence"/>
</dbReference>
<dbReference type="GO" id="GO:0005576">
    <property type="term" value="C:extracellular region"/>
    <property type="evidence" value="ECO:0007669"/>
    <property type="project" value="UniProtKB-SubCell"/>
</dbReference>
<dbReference type="PANTHER" id="PTHR33191:SF9">
    <property type="entry name" value="RIPENING-RELATED PROTEIN 2-RELATED"/>
    <property type="match status" value="1"/>
</dbReference>
<comment type="subcellular location">
    <subcellularLocation>
        <location evidence="1">Secreted</location>
    </subcellularLocation>
</comment>
<evidence type="ECO:0000256" key="2">
    <source>
        <dbReference type="ARBA" id="ARBA00005592"/>
    </source>
</evidence>
<reference evidence="5" key="2">
    <citation type="submission" date="2021-12" db="EMBL/GenBank/DDBJ databases">
        <title>Resequencing data analysis of finger millet.</title>
        <authorList>
            <person name="Hatakeyama M."/>
            <person name="Aluri S."/>
            <person name="Balachadran M.T."/>
            <person name="Sivarajan S.R."/>
            <person name="Poveda L."/>
            <person name="Shimizu-Inatsugi R."/>
            <person name="Schlapbach R."/>
            <person name="Sreeman S.M."/>
            <person name="Shimizu K.K."/>
        </authorList>
    </citation>
    <scope>NUCLEOTIDE SEQUENCE</scope>
</reference>
<name>A0AAV5DTB6_ELECO</name>
<sequence length="99" mass="10795">MTLNDFDAGGDPSECDGKFHHNTERVVALSTGWYDKGSRCGKNVRIRANGRSVLAKVVDECDTLHGCDDDVVDASQTVWDKLGITGDDVGEYDITWSDA</sequence>
<dbReference type="InterPro" id="IPR036908">
    <property type="entry name" value="RlpA-like_sf"/>
</dbReference>
<evidence type="ECO:0008006" key="7">
    <source>
        <dbReference type="Google" id="ProtNLM"/>
    </source>
</evidence>
<dbReference type="PANTHER" id="PTHR33191">
    <property type="entry name" value="RIPENING-RELATED PROTEIN 2-RELATED"/>
    <property type="match status" value="1"/>
</dbReference>
<dbReference type="CDD" id="cd22270">
    <property type="entry name" value="DPBB_kiwellin-like"/>
    <property type="match status" value="1"/>
</dbReference>
<accession>A0AAV5DTB6</accession>
<dbReference type="Gene3D" id="2.40.40.10">
    <property type="entry name" value="RlpA-like domain"/>
    <property type="match status" value="1"/>
</dbReference>
<keyword evidence="6" id="KW-1185">Reference proteome</keyword>
<dbReference type="SUPFAM" id="SSF50685">
    <property type="entry name" value="Barwin-like endoglucanases"/>
    <property type="match status" value="1"/>
</dbReference>
<evidence type="ECO:0000313" key="5">
    <source>
        <dbReference type="EMBL" id="GJN13672.1"/>
    </source>
</evidence>
<evidence type="ECO:0000256" key="3">
    <source>
        <dbReference type="ARBA" id="ARBA00022525"/>
    </source>
</evidence>
<protein>
    <recommendedName>
        <fullName evidence="7">Ripening-related protein grip22</fullName>
    </recommendedName>
</protein>
<evidence type="ECO:0000256" key="4">
    <source>
        <dbReference type="ARBA" id="ARBA00022729"/>
    </source>
</evidence>
<comment type="similarity">
    <text evidence="2">Belongs to the kiwellin family.</text>
</comment>
<keyword evidence="3" id="KW-0964">Secreted</keyword>
<dbReference type="AlphaFoldDB" id="A0AAV5DTB6"/>
<dbReference type="EMBL" id="BQKI01000071">
    <property type="protein sequence ID" value="GJN13672.1"/>
    <property type="molecule type" value="Genomic_DNA"/>
</dbReference>
<dbReference type="InterPro" id="IPR039271">
    <property type="entry name" value="Kiwellin-like"/>
</dbReference>
<dbReference type="Pfam" id="PF24300">
    <property type="entry name" value="KWL1"/>
    <property type="match status" value="1"/>
</dbReference>
<organism evidence="5 6">
    <name type="scientific">Eleusine coracana subsp. coracana</name>
    <dbReference type="NCBI Taxonomy" id="191504"/>
    <lineage>
        <taxon>Eukaryota</taxon>
        <taxon>Viridiplantae</taxon>
        <taxon>Streptophyta</taxon>
        <taxon>Embryophyta</taxon>
        <taxon>Tracheophyta</taxon>
        <taxon>Spermatophyta</taxon>
        <taxon>Magnoliopsida</taxon>
        <taxon>Liliopsida</taxon>
        <taxon>Poales</taxon>
        <taxon>Poaceae</taxon>
        <taxon>PACMAD clade</taxon>
        <taxon>Chloridoideae</taxon>
        <taxon>Cynodonteae</taxon>
        <taxon>Eleusininae</taxon>
        <taxon>Eleusine</taxon>
    </lineage>
</organism>
<evidence type="ECO:0000256" key="1">
    <source>
        <dbReference type="ARBA" id="ARBA00004613"/>
    </source>
</evidence>
<reference evidence="5" key="1">
    <citation type="journal article" date="2018" name="DNA Res.">
        <title>Multiple hybrid de novo genome assembly of finger millet, an orphan allotetraploid crop.</title>
        <authorList>
            <person name="Hatakeyama M."/>
            <person name="Aluri S."/>
            <person name="Balachadran M.T."/>
            <person name="Sivarajan S.R."/>
            <person name="Patrignani A."/>
            <person name="Gruter S."/>
            <person name="Poveda L."/>
            <person name="Shimizu-Inatsugi R."/>
            <person name="Baeten J."/>
            <person name="Francoijs K.J."/>
            <person name="Nataraja K.N."/>
            <person name="Reddy Y.A.N."/>
            <person name="Phadnis S."/>
            <person name="Ravikumar R.L."/>
            <person name="Schlapbach R."/>
            <person name="Sreeman S.M."/>
            <person name="Shimizu K.K."/>
        </authorList>
    </citation>
    <scope>NUCLEOTIDE SEQUENCE</scope>
</reference>